<dbReference type="Proteomes" id="UP001328107">
    <property type="component" value="Unassembled WGS sequence"/>
</dbReference>
<evidence type="ECO:0000313" key="2">
    <source>
        <dbReference type="Proteomes" id="UP001328107"/>
    </source>
</evidence>
<protein>
    <submittedName>
        <fullName evidence="1">Uncharacterized protein</fullName>
    </submittedName>
</protein>
<dbReference type="AlphaFoldDB" id="A0AAN4ZK63"/>
<feature type="non-terminal residue" evidence="1">
    <location>
        <position position="1"/>
    </location>
</feature>
<feature type="non-terminal residue" evidence="1">
    <location>
        <position position="114"/>
    </location>
</feature>
<evidence type="ECO:0000313" key="1">
    <source>
        <dbReference type="EMBL" id="GMR39130.1"/>
    </source>
</evidence>
<accession>A0AAN4ZK63</accession>
<organism evidence="1 2">
    <name type="scientific">Pristionchus mayeri</name>
    <dbReference type="NCBI Taxonomy" id="1317129"/>
    <lineage>
        <taxon>Eukaryota</taxon>
        <taxon>Metazoa</taxon>
        <taxon>Ecdysozoa</taxon>
        <taxon>Nematoda</taxon>
        <taxon>Chromadorea</taxon>
        <taxon>Rhabditida</taxon>
        <taxon>Rhabditina</taxon>
        <taxon>Diplogasteromorpha</taxon>
        <taxon>Diplogasteroidea</taxon>
        <taxon>Neodiplogasteridae</taxon>
        <taxon>Pristionchus</taxon>
    </lineage>
</organism>
<dbReference type="EMBL" id="BTRK01000002">
    <property type="protein sequence ID" value="GMR39130.1"/>
    <property type="molecule type" value="Genomic_DNA"/>
</dbReference>
<reference evidence="2" key="1">
    <citation type="submission" date="2022-10" db="EMBL/GenBank/DDBJ databases">
        <title>Genome assembly of Pristionchus species.</title>
        <authorList>
            <person name="Yoshida K."/>
            <person name="Sommer R.J."/>
        </authorList>
    </citation>
    <scope>NUCLEOTIDE SEQUENCE [LARGE SCALE GENOMIC DNA]</scope>
    <source>
        <strain evidence="2">RS5460</strain>
    </source>
</reference>
<name>A0AAN4ZK63_9BILA</name>
<comment type="caution">
    <text evidence="1">The sequence shown here is derived from an EMBL/GenBank/DDBJ whole genome shotgun (WGS) entry which is preliminary data.</text>
</comment>
<sequence>YFFHIFFSFKYWGSHRTYVANGYGDIVLAMVDGDPKKSITRYAIIDRIFILGTNEIYHRILDRILDHWLWSVRFLRAEAQRNCVHLHLQDGERTSSAMCRCTSGGHEPIGDRRC</sequence>
<proteinExistence type="predicted"/>
<gene>
    <name evidence="1" type="ORF">PMAYCL1PPCAC_09325</name>
</gene>
<keyword evidence="2" id="KW-1185">Reference proteome</keyword>